<dbReference type="AlphaFoldDB" id="A0A6B2L2J1"/>
<dbReference type="PANTHER" id="PTHR13102">
    <property type="entry name" value="NUCLEOLAR PROTEIN 9"/>
    <property type="match status" value="1"/>
</dbReference>
<dbReference type="SUPFAM" id="SSF48371">
    <property type="entry name" value="ARM repeat"/>
    <property type="match status" value="1"/>
</dbReference>
<dbReference type="GO" id="GO:0030686">
    <property type="term" value="C:90S preribosome"/>
    <property type="evidence" value="ECO:0007669"/>
    <property type="project" value="TreeGrafter"/>
</dbReference>
<evidence type="ECO:0000256" key="2">
    <source>
        <dbReference type="SAM" id="MobiDB-lite"/>
    </source>
</evidence>
<dbReference type="GO" id="GO:0000056">
    <property type="term" value="P:ribosomal small subunit export from nucleus"/>
    <property type="evidence" value="ECO:0007669"/>
    <property type="project" value="TreeGrafter"/>
</dbReference>
<dbReference type="GO" id="GO:0030688">
    <property type="term" value="C:preribosome, small subunit precursor"/>
    <property type="evidence" value="ECO:0007669"/>
    <property type="project" value="TreeGrafter"/>
</dbReference>
<feature type="region of interest" description="Disordered" evidence="2">
    <location>
        <begin position="434"/>
        <end position="481"/>
    </location>
</feature>
<dbReference type="GO" id="GO:0000472">
    <property type="term" value="P:endonucleolytic cleavage to generate mature 5'-end of SSU-rRNA from (SSU-rRNA, 5.8S rRNA, LSU-rRNA)"/>
    <property type="evidence" value="ECO:0007669"/>
    <property type="project" value="TreeGrafter"/>
</dbReference>
<evidence type="ECO:0000313" key="3">
    <source>
        <dbReference type="EMBL" id="NDV31224.1"/>
    </source>
</evidence>
<keyword evidence="1" id="KW-0677">Repeat</keyword>
<organism evidence="3">
    <name type="scientific">Arcella intermedia</name>
    <dbReference type="NCBI Taxonomy" id="1963864"/>
    <lineage>
        <taxon>Eukaryota</taxon>
        <taxon>Amoebozoa</taxon>
        <taxon>Tubulinea</taxon>
        <taxon>Elardia</taxon>
        <taxon>Arcellinida</taxon>
        <taxon>Sphaerothecina</taxon>
        <taxon>Arcellidae</taxon>
        <taxon>Arcella</taxon>
    </lineage>
</organism>
<accession>A0A6B2L2J1</accession>
<dbReference type="InterPro" id="IPR011989">
    <property type="entry name" value="ARM-like"/>
</dbReference>
<feature type="compositionally biased region" description="Polar residues" evidence="2">
    <location>
        <begin position="455"/>
        <end position="473"/>
    </location>
</feature>
<dbReference type="GO" id="GO:0003723">
    <property type="term" value="F:RNA binding"/>
    <property type="evidence" value="ECO:0007669"/>
    <property type="project" value="InterPro"/>
</dbReference>
<protein>
    <submittedName>
        <fullName evidence="3">Uncharacterized protein</fullName>
    </submittedName>
</protein>
<dbReference type="GO" id="GO:0000480">
    <property type="term" value="P:endonucleolytic cleavage in 5'-ETS of tricistronic rRNA transcript (SSU-rRNA, 5.8S rRNA, LSU-rRNA)"/>
    <property type="evidence" value="ECO:0007669"/>
    <property type="project" value="TreeGrafter"/>
</dbReference>
<sequence>MLMRIGNMLLDFSRPDMIDFARDSYSSFEKTLLVMGGAVEPFHNEGLREVAKKIINQFIAKINSPPPSRQEKNGDVQSLHTFMVRPMDPSYGPSKKSMYLDEGACLFIKVLVKTVVTLKFSDILGQLVKIFMDPDNPPADLLRTMNNQKTSPFISELIKGVGQFNPAQFFSIFKVFFANNLLSLSTRDWSVQIILDLLGAIPASHKQILGTVLSTLGPNFEKLSANKKFTVVVPVVRTVAEYDIEKYQQEVLTYPPFNEPLPGLANKLLKLPWDAKFQKPEFPYSVIGIQLLGSLFSFGKIAGTLVESFIALPIETLVLFCNNNQGSSLFHKIFENRSILPYQKLNLFKKFKKHIPKIAMTSVGSRVIEVFYKFSDLNGKEDILKELVPLCDQIASKEYGEVFIKHIKLSTYVYSPENWQRSIEKEAKRQKLAKDILAPEKKKKKKRKHSEAEGETQNVQELPQITPQAPPQDSQKKRKTK</sequence>
<dbReference type="Gene3D" id="1.25.10.10">
    <property type="entry name" value="Leucine-rich Repeat Variant"/>
    <property type="match status" value="1"/>
</dbReference>
<dbReference type="InterPro" id="IPR016024">
    <property type="entry name" value="ARM-type_fold"/>
</dbReference>
<dbReference type="EMBL" id="GIBP01002255">
    <property type="protein sequence ID" value="NDV31224.1"/>
    <property type="molecule type" value="Transcribed_RNA"/>
</dbReference>
<name>A0A6B2L2J1_9EUKA</name>
<dbReference type="GO" id="GO:0005730">
    <property type="term" value="C:nucleolus"/>
    <property type="evidence" value="ECO:0007669"/>
    <property type="project" value="TreeGrafter"/>
</dbReference>
<dbReference type="Pfam" id="PF22493">
    <property type="entry name" value="PUF_NOP9"/>
    <property type="match status" value="1"/>
</dbReference>
<dbReference type="InterPro" id="IPR040000">
    <property type="entry name" value="NOP9"/>
</dbReference>
<reference evidence="3" key="1">
    <citation type="journal article" date="2020" name="J. Eukaryot. Microbiol.">
        <title>De novo Sequencing, Assembly and Annotation of the Transcriptome for the Free-Living Testate Amoeba Arcella intermedia.</title>
        <authorList>
            <person name="Ribeiro G.M."/>
            <person name="Porfirio-Sousa A.L."/>
            <person name="Maurer-Alcala X.X."/>
            <person name="Katz L.A."/>
            <person name="Lahr D.J.G."/>
        </authorList>
    </citation>
    <scope>NUCLEOTIDE SEQUENCE</scope>
</reference>
<dbReference type="PANTHER" id="PTHR13102:SF0">
    <property type="entry name" value="NUCLEOLAR PROTEIN 9"/>
    <property type="match status" value="1"/>
</dbReference>
<dbReference type="GO" id="GO:0000447">
    <property type="term" value="P:endonucleolytic cleavage in ITS1 to separate SSU-rRNA from 5.8S rRNA and LSU-rRNA from tricistronic rRNA transcript (SSU-rRNA, 5.8S rRNA, LSU-rRNA)"/>
    <property type="evidence" value="ECO:0007669"/>
    <property type="project" value="TreeGrafter"/>
</dbReference>
<evidence type="ECO:0000256" key="1">
    <source>
        <dbReference type="ARBA" id="ARBA00022737"/>
    </source>
</evidence>
<proteinExistence type="predicted"/>
<dbReference type="InterPro" id="IPR001313">
    <property type="entry name" value="Pumilio_RNA-bd_rpt"/>
</dbReference>